<dbReference type="RefSeq" id="WP_321560499.1">
    <property type="nucleotide sequence ID" value="NZ_CP139558.1"/>
</dbReference>
<dbReference type="Proteomes" id="UP001324380">
    <property type="component" value="Chromosome"/>
</dbReference>
<proteinExistence type="predicted"/>
<sequence length="320" mass="36909">MPTINHQIKLLSFTFLFINCIMIIGCKENPNIVKHNGEKDLISFKSIEGISYTEINRRQKNGLSFSEYGYQLEPQWKVNFVSDDSVSIYSPGKKRFLNFPLTRGYDSVFNTARTWLKVKKMSKDSLVLEMLKAQNDSVDIRGAGIYMTFYADNYVKNVLRSDIITLRHASRKDSLFIKSLVTKANSDLKKAFAARQPVAFISKSPSVNVEKWKAEGNLLNNFDTSDDYFNPTFNITINKAYANFYYSFSVYVDEKGQMYYREPLIAFLGESLRESYIHESQDVMNSYLKYYLQVIPGKTLNMPHTSLINIHVEGKAKLRP</sequence>
<evidence type="ECO:0000313" key="2">
    <source>
        <dbReference type="Proteomes" id="UP001324380"/>
    </source>
</evidence>
<name>A0ABZ0TEB7_9SPHI</name>
<evidence type="ECO:0000313" key="1">
    <source>
        <dbReference type="EMBL" id="WPU91333.1"/>
    </source>
</evidence>
<protein>
    <recommendedName>
        <fullName evidence="3">Lipoprotein</fullName>
    </recommendedName>
</protein>
<dbReference type="EMBL" id="CP139558">
    <property type="protein sequence ID" value="WPU91333.1"/>
    <property type="molecule type" value="Genomic_DNA"/>
</dbReference>
<organism evidence="1 2">
    <name type="scientific">Mucilaginibacter sabulilitoris</name>
    <dbReference type="NCBI Taxonomy" id="1173583"/>
    <lineage>
        <taxon>Bacteria</taxon>
        <taxon>Pseudomonadati</taxon>
        <taxon>Bacteroidota</taxon>
        <taxon>Sphingobacteriia</taxon>
        <taxon>Sphingobacteriales</taxon>
        <taxon>Sphingobacteriaceae</taxon>
        <taxon>Mucilaginibacter</taxon>
    </lineage>
</organism>
<accession>A0ABZ0TEB7</accession>
<keyword evidence="2" id="KW-1185">Reference proteome</keyword>
<gene>
    <name evidence="1" type="ORF">SNE25_18610</name>
</gene>
<reference evidence="1 2" key="1">
    <citation type="submission" date="2023-11" db="EMBL/GenBank/DDBJ databases">
        <title>Analysis of the Genomes of Mucilaginibacter gossypii cycad 4 and M. sabulilitoris SNA2: microbes with the potential for plant growth promotion.</title>
        <authorList>
            <person name="Hirsch A.M."/>
            <person name="Humm E."/>
            <person name="Rubbi M."/>
            <person name="Del Vecchio G."/>
            <person name="Ha S.M."/>
            <person name="Pellegrini M."/>
            <person name="Gunsalus R.P."/>
        </authorList>
    </citation>
    <scope>NUCLEOTIDE SEQUENCE [LARGE SCALE GENOMIC DNA]</scope>
    <source>
        <strain evidence="1 2">SNA2</strain>
    </source>
</reference>
<evidence type="ECO:0008006" key="3">
    <source>
        <dbReference type="Google" id="ProtNLM"/>
    </source>
</evidence>